<gene>
    <name evidence="1" type="ORF">F2P81_017361</name>
</gene>
<reference evidence="1 2" key="1">
    <citation type="submission" date="2019-06" db="EMBL/GenBank/DDBJ databases">
        <title>Draft genomes of female and male turbot (Scophthalmus maximus).</title>
        <authorList>
            <person name="Xu H."/>
            <person name="Xu X.-W."/>
            <person name="Shao C."/>
            <person name="Chen S."/>
        </authorList>
    </citation>
    <scope>NUCLEOTIDE SEQUENCE [LARGE SCALE GENOMIC DNA]</scope>
    <source>
        <strain evidence="1">Ysfricsl-2016a</strain>
        <tissue evidence="1">Blood</tissue>
    </source>
</reference>
<comment type="caution">
    <text evidence="1">The sequence shown here is derived from an EMBL/GenBank/DDBJ whole genome shotgun (WGS) entry which is preliminary data.</text>
</comment>
<proteinExistence type="predicted"/>
<protein>
    <submittedName>
        <fullName evidence="1">Uncharacterized protein</fullName>
    </submittedName>
</protein>
<organism evidence="1 2">
    <name type="scientific">Scophthalmus maximus</name>
    <name type="common">Turbot</name>
    <name type="synonym">Psetta maxima</name>
    <dbReference type="NCBI Taxonomy" id="52904"/>
    <lineage>
        <taxon>Eukaryota</taxon>
        <taxon>Metazoa</taxon>
        <taxon>Chordata</taxon>
        <taxon>Craniata</taxon>
        <taxon>Vertebrata</taxon>
        <taxon>Euteleostomi</taxon>
        <taxon>Actinopterygii</taxon>
        <taxon>Neopterygii</taxon>
        <taxon>Teleostei</taxon>
        <taxon>Neoteleostei</taxon>
        <taxon>Acanthomorphata</taxon>
        <taxon>Carangaria</taxon>
        <taxon>Pleuronectiformes</taxon>
        <taxon>Pleuronectoidei</taxon>
        <taxon>Scophthalmidae</taxon>
        <taxon>Scophthalmus</taxon>
    </lineage>
</organism>
<dbReference type="EMBL" id="VEVO01000015">
    <property type="protein sequence ID" value="KAF0030630.1"/>
    <property type="molecule type" value="Genomic_DNA"/>
</dbReference>
<accession>A0A6A4SFJ5</accession>
<evidence type="ECO:0000313" key="2">
    <source>
        <dbReference type="Proteomes" id="UP000438429"/>
    </source>
</evidence>
<sequence>MPLQSSWDSRNILPEVSWPHNSLSRGSAVLQLQCPYVPAGGSVKQKRPFLPRNQRRRREPSYFRVYADASLFCHYTDVSGLLA</sequence>
<name>A0A6A4SFJ5_SCOMX</name>
<dbReference type="AlphaFoldDB" id="A0A6A4SFJ5"/>
<dbReference type="Proteomes" id="UP000438429">
    <property type="component" value="Unassembled WGS sequence"/>
</dbReference>
<evidence type="ECO:0000313" key="1">
    <source>
        <dbReference type="EMBL" id="KAF0030630.1"/>
    </source>
</evidence>